<proteinExistence type="predicted"/>
<protein>
    <submittedName>
        <fullName evidence="1">DUF1569 domain-containing protein</fullName>
    </submittedName>
</protein>
<keyword evidence="2" id="KW-1185">Reference proteome</keyword>
<gene>
    <name evidence="1" type="ORF">GSM42_03965</name>
</gene>
<dbReference type="Gene3D" id="1.20.120.450">
    <property type="entry name" value="dinb family like domain"/>
    <property type="match status" value="1"/>
</dbReference>
<reference evidence="1 2" key="1">
    <citation type="submission" date="2019-12" db="EMBL/GenBank/DDBJ databases">
        <title>Whole-genome analyses of novel actinobacteria.</title>
        <authorList>
            <person name="Sahin N."/>
            <person name="Saygin H."/>
        </authorList>
    </citation>
    <scope>NUCLEOTIDE SEQUENCE [LARGE SCALE GENOMIC DNA]</scope>
    <source>
        <strain evidence="1 2">KC615</strain>
    </source>
</reference>
<dbReference type="Pfam" id="PF07606">
    <property type="entry name" value="DUF1569"/>
    <property type="match status" value="1"/>
</dbReference>
<dbReference type="EMBL" id="WUUL01000002">
    <property type="protein sequence ID" value="MXQ52902.1"/>
    <property type="molecule type" value="Genomic_DNA"/>
</dbReference>
<organism evidence="1 2">
    <name type="scientific">Shimazuella alba</name>
    <dbReference type="NCBI Taxonomy" id="2690964"/>
    <lineage>
        <taxon>Bacteria</taxon>
        <taxon>Bacillati</taxon>
        <taxon>Bacillota</taxon>
        <taxon>Bacilli</taxon>
        <taxon>Bacillales</taxon>
        <taxon>Thermoactinomycetaceae</taxon>
        <taxon>Shimazuella</taxon>
    </lineage>
</organism>
<dbReference type="Proteomes" id="UP000430692">
    <property type="component" value="Unassembled WGS sequence"/>
</dbReference>
<evidence type="ECO:0000313" key="2">
    <source>
        <dbReference type="Proteomes" id="UP000430692"/>
    </source>
</evidence>
<accession>A0A6I4VXW3</accession>
<dbReference type="AlphaFoldDB" id="A0A6I4VXW3"/>
<comment type="caution">
    <text evidence="1">The sequence shown here is derived from an EMBL/GenBank/DDBJ whole genome shotgun (WGS) entry which is preliminary data.</text>
</comment>
<evidence type="ECO:0000313" key="1">
    <source>
        <dbReference type="EMBL" id="MXQ52902.1"/>
    </source>
</evidence>
<name>A0A6I4VXW3_9BACL</name>
<dbReference type="InterPro" id="IPR034660">
    <property type="entry name" value="DinB/YfiT-like"/>
</dbReference>
<dbReference type="InterPro" id="IPR011463">
    <property type="entry name" value="DUF1569"/>
</dbReference>
<sequence>MKNIFNHLDTEEILNRIDKLSPTSQPQWGKMDVAQMLAHCSLFQDIAMGNSFPPRGWLGILIGKFVKPIFYNNKPLSRNMSTIPTILVADEKEFETEREKLKQKIIAFQNNGPEKCTTHPHPFFGKLTSEQWGKGIYKHLDYHLKQFGV</sequence>
<dbReference type="RefSeq" id="WP_160800242.1">
    <property type="nucleotide sequence ID" value="NZ_WUUL01000002.1"/>
</dbReference>